<evidence type="ECO:0000256" key="4">
    <source>
        <dbReference type="ARBA" id="ARBA00022692"/>
    </source>
</evidence>
<dbReference type="Gene3D" id="2.170.130.10">
    <property type="entry name" value="TonB-dependent receptor, plug domain"/>
    <property type="match status" value="1"/>
</dbReference>
<evidence type="ECO:0000256" key="6">
    <source>
        <dbReference type="ARBA" id="ARBA00023237"/>
    </source>
</evidence>
<organism evidence="10 11">
    <name type="scientific">Coprobacter fastidiosus NSB1 = JCM 33896</name>
    <dbReference type="NCBI Taxonomy" id="1349822"/>
    <lineage>
        <taxon>Bacteria</taxon>
        <taxon>Pseudomonadati</taxon>
        <taxon>Bacteroidota</taxon>
        <taxon>Bacteroidia</taxon>
        <taxon>Bacteroidales</taxon>
        <taxon>Barnesiellaceae</taxon>
        <taxon>Coprobacter</taxon>
    </lineage>
</organism>
<evidence type="ECO:0000256" key="1">
    <source>
        <dbReference type="ARBA" id="ARBA00004571"/>
    </source>
</evidence>
<evidence type="ECO:0000313" key="10">
    <source>
        <dbReference type="EMBL" id="RKT58484.1"/>
    </source>
</evidence>
<evidence type="ECO:0000256" key="2">
    <source>
        <dbReference type="ARBA" id="ARBA00022448"/>
    </source>
</evidence>
<feature type="chain" id="PRO_5019733991" evidence="8">
    <location>
        <begin position="21"/>
        <end position="1015"/>
    </location>
</feature>
<dbReference type="InterPro" id="IPR023997">
    <property type="entry name" value="TonB-dep_OMP_SusC/RagA_CS"/>
</dbReference>
<comment type="caution">
    <text evidence="10">The sequence shown here is derived from an EMBL/GenBank/DDBJ whole genome shotgun (WGS) entry which is preliminary data.</text>
</comment>
<sequence length="1015" mass="114293">MQKYLFIFLVCLFSGLPLFSQNNDKDTKNSKEKTSKERTFMGVVKDQSGEPLPGAVVYVKSKPASGTSTDAYGNFILKNIPEGKQIIIISCLGMEPKEFTFTGQKSAIIVLEEKVKKIQDVVVTGIYVRKKDSFTGSATTYSKEDLKTIGTKNLIQSLKTLEPSLKVMDNNTWGSDPNRMPDMEIRGKTSIVGELSSDYDNTANQPLFILDGIEVTINDIMNLNMDRIANVTVLKDAASTAIYGSKSANGVIVVETVKPEPGQLRVSYSGNFQLQMPDLTGYNLMNGEEKLQYELLAGRYTAKDNMESQDALDALYYSRLKEIKRGVDTYWLSEPLRAVFNHSHNLYVDGGDKAMQYGIGLSYNDESGVMKGSDRQIMSGNIDLTYRKNSLIFSNKFNVDLVNSKREPVEFSKFAEANPYYRKTNDDGTVSELLEPLDVAGEPIYNPLYLYNIVNNDATNDITLRDNFSIIWRFLQSFQLRGRIGISKLISQNEAFKSPSHPDFTGVDKKGSYSKNDSETFSYNGDITLTYGKVIKDRHQINAVGGWTFSEKSTKNSGYSVYGFTSDLHQNPQFSAGFDEGAKPTYKNATSRSTSFYLNGNYSYRNRYMVDASLRFDGSSVFGAQKLFTSTWAAGIAWNINNERWFQVDWIDLLKLRFSIGNPGNQNFDAYLSSGTYIYNPEYQNHFGTSAIIEKFANKGLEWQKTIDKNFGIDFEFLDSRLRIGGDYYYKVTDPLLVSIPMPPSVGTDKIYTNFGGQISKGFSGMISYTAIKRPTTRLNFNLTFSNGTSEYFNIGNKLDFMNEKGSSTSLRRYYDGASPDDIWAVRSAGIDPATGREVFIKKDGSYTFQYDANDEVVVGSTAKDLEGVFSVSFYYKQFSASVNLRYQLGAQTFASALYNKVENITEQGMYYNQDKRALYDRWQKPGDKAKFKAIDNFESTPMSSRFVINENVLSGESISFGYETAGKWVRAMKAQGISFRLYMNDIFRISSFKEERGTDYPFSKSVSLSVGVRF</sequence>
<feature type="domain" description="TonB-dependent receptor plug" evidence="9">
    <location>
        <begin position="131"/>
        <end position="251"/>
    </location>
</feature>
<gene>
    <name evidence="10" type="ORF">BC742_1570</name>
</gene>
<proteinExistence type="inferred from homology"/>
<keyword evidence="6 7" id="KW-0998">Cell outer membrane</keyword>
<dbReference type="InterPro" id="IPR037066">
    <property type="entry name" value="Plug_dom_sf"/>
</dbReference>
<evidence type="ECO:0000256" key="7">
    <source>
        <dbReference type="PROSITE-ProRule" id="PRU01360"/>
    </source>
</evidence>
<dbReference type="InterPro" id="IPR008969">
    <property type="entry name" value="CarboxyPept-like_regulatory"/>
</dbReference>
<dbReference type="Gene3D" id="2.60.40.1120">
    <property type="entry name" value="Carboxypeptidase-like, regulatory domain"/>
    <property type="match status" value="1"/>
</dbReference>
<accession>A0A495WBE7</accession>
<comment type="similarity">
    <text evidence="7">Belongs to the TonB-dependent receptor family.</text>
</comment>
<reference evidence="10 11" key="1">
    <citation type="submission" date="2018-10" db="EMBL/GenBank/DDBJ databases">
        <title>Genomic Encyclopedia of Archaeal and Bacterial Type Strains, Phase II (KMG-II): from individual species to whole genera.</title>
        <authorList>
            <person name="Goeker M."/>
        </authorList>
    </citation>
    <scope>NUCLEOTIDE SEQUENCE [LARGE SCALE GENOMIC DNA]</scope>
    <source>
        <strain evidence="10 11">NSB1</strain>
    </source>
</reference>
<dbReference type="AlphaFoldDB" id="A0A495WBE7"/>
<evidence type="ECO:0000256" key="5">
    <source>
        <dbReference type="ARBA" id="ARBA00023136"/>
    </source>
</evidence>
<dbReference type="NCBIfam" id="TIGR04057">
    <property type="entry name" value="SusC_RagA_signa"/>
    <property type="match status" value="1"/>
</dbReference>
<dbReference type="SUPFAM" id="SSF49464">
    <property type="entry name" value="Carboxypeptidase regulatory domain-like"/>
    <property type="match status" value="1"/>
</dbReference>
<evidence type="ECO:0000313" key="11">
    <source>
        <dbReference type="Proteomes" id="UP000269493"/>
    </source>
</evidence>
<dbReference type="GO" id="GO:0009279">
    <property type="term" value="C:cell outer membrane"/>
    <property type="evidence" value="ECO:0007669"/>
    <property type="project" value="UniProtKB-SubCell"/>
</dbReference>
<name>A0A495WBE7_9BACT</name>
<evidence type="ECO:0000259" key="9">
    <source>
        <dbReference type="Pfam" id="PF07715"/>
    </source>
</evidence>
<keyword evidence="5 7" id="KW-0472">Membrane</keyword>
<feature type="signal peptide" evidence="8">
    <location>
        <begin position="1"/>
        <end position="20"/>
    </location>
</feature>
<keyword evidence="3 7" id="KW-1134">Transmembrane beta strand</keyword>
<comment type="subcellular location">
    <subcellularLocation>
        <location evidence="1 7">Cell outer membrane</location>
        <topology evidence="1 7">Multi-pass membrane protein</topology>
    </subcellularLocation>
</comment>
<evidence type="ECO:0000256" key="8">
    <source>
        <dbReference type="SAM" id="SignalP"/>
    </source>
</evidence>
<keyword evidence="2 7" id="KW-0813">Transport</keyword>
<keyword evidence="8" id="KW-0732">Signal</keyword>
<protein>
    <submittedName>
        <fullName evidence="10">TonB-linked SusC/RagA family outer membrane protein</fullName>
    </submittedName>
</protein>
<keyword evidence="4 7" id="KW-0812">Transmembrane</keyword>
<dbReference type="SUPFAM" id="SSF56935">
    <property type="entry name" value="Porins"/>
    <property type="match status" value="1"/>
</dbReference>
<dbReference type="Pfam" id="PF13715">
    <property type="entry name" value="CarbopepD_reg_2"/>
    <property type="match status" value="1"/>
</dbReference>
<keyword evidence="11" id="KW-1185">Reference proteome</keyword>
<dbReference type="NCBIfam" id="TIGR04056">
    <property type="entry name" value="OMP_RagA_SusC"/>
    <property type="match status" value="1"/>
</dbReference>
<evidence type="ECO:0000256" key="3">
    <source>
        <dbReference type="ARBA" id="ARBA00022452"/>
    </source>
</evidence>
<dbReference type="InterPro" id="IPR036942">
    <property type="entry name" value="Beta-barrel_TonB_sf"/>
</dbReference>
<dbReference type="Proteomes" id="UP000269493">
    <property type="component" value="Unassembled WGS sequence"/>
</dbReference>
<dbReference type="Pfam" id="PF07715">
    <property type="entry name" value="Plug"/>
    <property type="match status" value="1"/>
</dbReference>
<dbReference type="PROSITE" id="PS52016">
    <property type="entry name" value="TONB_DEPENDENT_REC_3"/>
    <property type="match status" value="1"/>
</dbReference>
<dbReference type="EMBL" id="RBXN01000004">
    <property type="protein sequence ID" value="RKT58484.1"/>
    <property type="molecule type" value="Genomic_DNA"/>
</dbReference>
<dbReference type="InterPro" id="IPR012910">
    <property type="entry name" value="Plug_dom"/>
</dbReference>
<dbReference type="InterPro" id="IPR039426">
    <property type="entry name" value="TonB-dep_rcpt-like"/>
</dbReference>
<dbReference type="Gene3D" id="2.40.170.20">
    <property type="entry name" value="TonB-dependent receptor, beta-barrel domain"/>
    <property type="match status" value="1"/>
</dbReference>
<dbReference type="InterPro" id="IPR023996">
    <property type="entry name" value="TonB-dep_OMP_SusC/RagA"/>
</dbReference>